<feature type="transmembrane region" description="Helical" evidence="2">
    <location>
        <begin position="430"/>
        <end position="452"/>
    </location>
</feature>
<accession>A0A4Y9S040</accession>
<evidence type="ECO:0000256" key="1">
    <source>
        <dbReference type="SAM" id="MobiDB-lite"/>
    </source>
</evidence>
<sequence length="906" mass="95749">MWEIYAYHNSESLAGLFNAIAAVCGGDSFLASLAATVVIGFIAAMIGYAFAPHKLIGWQWLASVMLIYSVLIMPKVTVGIVDKTGGSAVRIVANVPFGLAALKSLSSVIGNTLTEVTETGFQALPGLANLPSEMAYSRNGLVFGNRLIRESSDVVFSDPNFRANMIEFMGNCIAYDVASGYISASQFANSTDIWGLIQSNPPNPARFTPYTENSGAASVVPCDQAFHKLDALMPAQMNPLLARLSQRAHPTLSATAALNVYPSQLQQAYLKYGLADATAAAADIIRQNAMINAVNDTSMISGVRLNDTSKLLLAVGRAQAIQQTNATWLNNGAVAEQSLPVVRNVIEGLVIGLFLLLVLLLMIMGGPEALMALKAYVALIVWTELWPPLFAILNYIALIYTAQDNAAAAALGGTAHGLALTTSDAVTSNVIANTGVVGYLTLSIPFIAWAAVKRMENLGTALMSGFNSLQSGISSTAEALKGQLQMGSVSMDQMALAPSRTSPFWERHQEQASGDTISRQLATGVAATSKLTNQGMGSAVIQFKASQEDVSGARKSLDAALTRTVANVNEHAKSVSTSLFSGSVRTEGQRDSTGIGHSQVSESGAQNQHLTQIVDSVAHETGASKEEVARVAIGAALVSNLKILGAGIEGSLQGSKAWQSSLSERDRQIYQALTSDQISEFGRELQRTSHEANTSQSKGNESRSGTERANRTSDSAQKLKQAAAELGESSQLFSNLSSAFAHSATITLDLAQNPKDSHWFNVLNGPASQAMLRELNTELANFARVPQPANTVGNLPTSREDLQADFEKNSTETGSVAGSGKPSPTRGRPSTATPKPSEASAPASPEPTMDDRKAKINARAATLRAEVATGIEEGKLDQLKKETYLKGASSAGRIVGGIRNTIRPKN</sequence>
<dbReference type="RefSeq" id="WP_135208989.1">
    <property type="nucleotide sequence ID" value="NZ_SPVF01000252.1"/>
</dbReference>
<keyword evidence="2" id="KW-1133">Transmembrane helix</keyword>
<feature type="region of interest" description="Disordered" evidence="1">
    <location>
        <begin position="808"/>
        <end position="857"/>
    </location>
</feature>
<gene>
    <name evidence="4" type="ORF">E4L96_20075</name>
</gene>
<feature type="transmembrane region" description="Helical" evidence="2">
    <location>
        <begin position="376"/>
        <end position="397"/>
    </location>
</feature>
<feature type="compositionally biased region" description="Low complexity" evidence="1">
    <location>
        <begin position="829"/>
        <end position="847"/>
    </location>
</feature>
<feature type="transmembrane region" description="Helical" evidence="2">
    <location>
        <begin position="55"/>
        <end position="73"/>
    </location>
</feature>
<keyword evidence="2" id="KW-0812">Transmembrane</keyword>
<protein>
    <submittedName>
        <fullName evidence="4">Conjugal transfer protein TraG</fullName>
    </submittedName>
</protein>
<feature type="transmembrane region" description="Helical" evidence="2">
    <location>
        <begin position="20"/>
        <end position="48"/>
    </location>
</feature>
<evidence type="ECO:0000256" key="2">
    <source>
        <dbReference type="SAM" id="Phobius"/>
    </source>
</evidence>
<reference evidence="4 5" key="1">
    <citation type="submission" date="2019-03" db="EMBL/GenBank/DDBJ databases">
        <title>Draft Genome Sequence of Massilia arenosa sp. nov., a Novel Massilia Species Isolated from a Sandy-loam Maize Soil.</title>
        <authorList>
            <person name="Raths R."/>
            <person name="Peta V."/>
            <person name="Bucking H."/>
        </authorList>
    </citation>
    <scope>NUCLEOTIDE SEQUENCE [LARGE SCALE GENOMIC DNA]</scope>
    <source>
        <strain evidence="4 5">MC02</strain>
    </source>
</reference>
<proteinExistence type="predicted"/>
<feature type="transmembrane region" description="Helical" evidence="2">
    <location>
        <begin position="345"/>
        <end position="364"/>
    </location>
</feature>
<feature type="region of interest" description="Disordered" evidence="1">
    <location>
        <begin position="578"/>
        <end position="607"/>
    </location>
</feature>
<dbReference type="AlphaFoldDB" id="A0A4Y9S040"/>
<evidence type="ECO:0000313" key="5">
    <source>
        <dbReference type="Proteomes" id="UP000298438"/>
    </source>
</evidence>
<dbReference type="OrthoDB" id="8610629at2"/>
<evidence type="ECO:0000313" key="4">
    <source>
        <dbReference type="EMBL" id="TFW13396.1"/>
    </source>
</evidence>
<dbReference type="InterPro" id="IPR012931">
    <property type="entry name" value="TraG_N_Proteobacteria"/>
</dbReference>
<name>A0A4Y9S040_9BURK</name>
<dbReference type="Proteomes" id="UP000298438">
    <property type="component" value="Unassembled WGS sequence"/>
</dbReference>
<keyword evidence="2" id="KW-0472">Membrane</keyword>
<dbReference type="EMBL" id="SPVF01000252">
    <property type="protein sequence ID" value="TFW13396.1"/>
    <property type="molecule type" value="Genomic_DNA"/>
</dbReference>
<feature type="compositionally biased region" description="Basic and acidic residues" evidence="1">
    <location>
        <begin position="700"/>
        <end position="711"/>
    </location>
</feature>
<feature type="region of interest" description="Disordered" evidence="1">
    <location>
        <begin position="684"/>
        <end position="718"/>
    </location>
</feature>
<comment type="caution">
    <text evidence="4">The sequence shown here is derived from an EMBL/GenBank/DDBJ whole genome shotgun (WGS) entry which is preliminary data.</text>
</comment>
<keyword evidence="5" id="KW-1185">Reference proteome</keyword>
<organism evidence="4 5">
    <name type="scientific">Zemynaea arenosa</name>
    <dbReference type="NCBI Taxonomy" id="2561931"/>
    <lineage>
        <taxon>Bacteria</taxon>
        <taxon>Pseudomonadati</taxon>
        <taxon>Pseudomonadota</taxon>
        <taxon>Betaproteobacteria</taxon>
        <taxon>Burkholderiales</taxon>
        <taxon>Oxalobacteraceae</taxon>
        <taxon>Telluria group</taxon>
        <taxon>Zemynaea</taxon>
    </lineage>
</organism>
<evidence type="ECO:0000259" key="3">
    <source>
        <dbReference type="Pfam" id="PF07916"/>
    </source>
</evidence>
<feature type="domain" description="TraG N-terminal Proteobacteria" evidence="3">
    <location>
        <begin position="3"/>
        <end position="468"/>
    </location>
</feature>
<dbReference type="Pfam" id="PF07916">
    <property type="entry name" value="TraG_N"/>
    <property type="match status" value="1"/>
</dbReference>